<comment type="caution">
    <text evidence="9">The sequence shown here is derived from an EMBL/GenBank/DDBJ whole genome shotgun (WGS) entry which is preliminary data.</text>
</comment>
<feature type="transmembrane region" description="Helical" evidence="7">
    <location>
        <begin position="284"/>
        <end position="306"/>
    </location>
</feature>
<dbReference type="PROSITE" id="PS50928">
    <property type="entry name" value="ABC_TM1"/>
    <property type="match status" value="1"/>
</dbReference>
<evidence type="ECO:0000256" key="7">
    <source>
        <dbReference type="RuleBase" id="RU363032"/>
    </source>
</evidence>
<accession>A0A9X3WHM9</accession>
<feature type="transmembrane region" description="Helical" evidence="7">
    <location>
        <begin position="226"/>
        <end position="248"/>
    </location>
</feature>
<protein>
    <submittedName>
        <fullName evidence="9">Sugar ABC transporter permease</fullName>
    </submittedName>
</protein>
<organism evidence="9 10">
    <name type="scientific">Aquibacillus koreensis</name>
    <dbReference type="NCBI Taxonomy" id="279446"/>
    <lineage>
        <taxon>Bacteria</taxon>
        <taxon>Bacillati</taxon>
        <taxon>Bacillota</taxon>
        <taxon>Bacilli</taxon>
        <taxon>Bacillales</taxon>
        <taxon>Bacillaceae</taxon>
        <taxon>Aquibacillus</taxon>
    </lineage>
</organism>
<dbReference type="Proteomes" id="UP001145072">
    <property type="component" value="Unassembled WGS sequence"/>
</dbReference>
<feature type="domain" description="ABC transmembrane type-1" evidence="8">
    <location>
        <begin position="95"/>
        <end position="307"/>
    </location>
</feature>
<keyword evidence="3" id="KW-1003">Cell membrane</keyword>
<comment type="subcellular location">
    <subcellularLocation>
        <location evidence="1 7">Cell membrane</location>
        <topology evidence="1 7">Multi-pass membrane protein</topology>
    </subcellularLocation>
</comment>
<evidence type="ECO:0000259" key="8">
    <source>
        <dbReference type="PROSITE" id="PS50928"/>
    </source>
</evidence>
<feature type="transmembrane region" description="Helical" evidence="7">
    <location>
        <begin position="132"/>
        <end position="152"/>
    </location>
</feature>
<keyword evidence="10" id="KW-1185">Reference proteome</keyword>
<feature type="transmembrane region" description="Helical" evidence="7">
    <location>
        <begin position="35"/>
        <end position="57"/>
    </location>
</feature>
<reference evidence="9" key="1">
    <citation type="submission" date="2022-06" db="EMBL/GenBank/DDBJ databases">
        <title>Aquibacillus sp. a new bacterium isolated from soil saline samples.</title>
        <authorList>
            <person name="Galisteo C."/>
            <person name="De La Haba R."/>
            <person name="Sanchez-Porro C."/>
            <person name="Ventosa A."/>
        </authorList>
    </citation>
    <scope>NUCLEOTIDE SEQUENCE</scope>
    <source>
        <strain evidence="9">JCM 12387</strain>
    </source>
</reference>
<dbReference type="EMBL" id="JAMQJZ010000003">
    <property type="protein sequence ID" value="MDC3419900.1"/>
    <property type="molecule type" value="Genomic_DNA"/>
</dbReference>
<dbReference type="InterPro" id="IPR035906">
    <property type="entry name" value="MetI-like_sf"/>
</dbReference>
<gene>
    <name evidence="9" type="ORF">NC661_05900</name>
</gene>
<dbReference type="PANTHER" id="PTHR30193:SF37">
    <property type="entry name" value="INNER MEMBRANE ABC TRANSPORTER PERMEASE PROTEIN YCJO"/>
    <property type="match status" value="1"/>
</dbReference>
<evidence type="ECO:0000256" key="5">
    <source>
        <dbReference type="ARBA" id="ARBA00022989"/>
    </source>
</evidence>
<dbReference type="GO" id="GO:0055085">
    <property type="term" value="P:transmembrane transport"/>
    <property type="evidence" value="ECO:0007669"/>
    <property type="project" value="InterPro"/>
</dbReference>
<comment type="similarity">
    <text evidence="7">Belongs to the binding-protein-dependent transport system permease family.</text>
</comment>
<dbReference type="SUPFAM" id="SSF161098">
    <property type="entry name" value="MetI-like"/>
    <property type="match status" value="1"/>
</dbReference>
<dbReference type="PANTHER" id="PTHR30193">
    <property type="entry name" value="ABC TRANSPORTER PERMEASE PROTEIN"/>
    <property type="match status" value="1"/>
</dbReference>
<dbReference type="Pfam" id="PF00528">
    <property type="entry name" value="BPD_transp_1"/>
    <property type="match status" value="1"/>
</dbReference>
<evidence type="ECO:0000256" key="2">
    <source>
        <dbReference type="ARBA" id="ARBA00022448"/>
    </source>
</evidence>
<dbReference type="Gene3D" id="1.10.3720.10">
    <property type="entry name" value="MetI-like"/>
    <property type="match status" value="1"/>
</dbReference>
<feature type="transmembrane region" description="Helical" evidence="7">
    <location>
        <begin position="99"/>
        <end position="120"/>
    </location>
</feature>
<keyword evidence="5 7" id="KW-1133">Transmembrane helix</keyword>
<dbReference type="InterPro" id="IPR051393">
    <property type="entry name" value="ABC_transporter_permease"/>
</dbReference>
<dbReference type="GO" id="GO:0005886">
    <property type="term" value="C:plasma membrane"/>
    <property type="evidence" value="ECO:0007669"/>
    <property type="project" value="UniProtKB-SubCell"/>
</dbReference>
<evidence type="ECO:0000313" key="9">
    <source>
        <dbReference type="EMBL" id="MDC3419900.1"/>
    </source>
</evidence>
<dbReference type="CDD" id="cd06261">
    <property type="entry name" value="TM_PBP2"/>
    <property type="match status" value="1"/>
</dbReference>
<keyword evidence="6 7" id="KW-0472">Membrane</keyword>
<name>A0A9X3WHM9_9BACI</name>
<keyword evidence="2 7" id="KW-0813">Transport</keyword>
<evidence type="ECO:0000313" key="10">
    <source>
        <dbReference type="Proteomes" id="UP001145072"/>
    </source>
</evidence>
<dbReference type="InterPro" id="IPR000515">
    <property type="entry name" value="MetI-like"/>
</dbReference>
<sequence>MAKNQNVLKSIPTLTPALNKQRVKPRPFHKRIEQIIGYGFILPTVILLSMFVFYPFLQSVYLSFFMTDPLGNIVGFVGLQNYVDLFTSKEFLGSLKTTFLFAIFTVPTGIFISLLLAVLTHNKLKGMRIFQFIFALPIAMSVGTSSIIWLLLFNPTSGVLNYLLNLVGLESIQWLTDPNWALVSVSMMTIWLSLGLDYIILLAGLQAIPKELYESAKIDGAGSFRIFSKITIPMLSPTIFFVLIISVIQALQAFGQFNILTGGGPMKSTNVFVFSLYQEAFVNFQFGLGSTRAFVLFVIILLFTWIQFKFGEKKVHYQ</sequence>
<dbReference type="AlphaFoldDB" id="A0A9X3WHM9"/>
<evidence type="ECO:0000256" key="3">
    <source>
        <dbReference type="ARBA" id="ARBA00022475"/>
    </source>
</evidence>
<evidence type="ECO:0000256" key="1">
    <source>
        <dbReference type="ARBA" id="ARBA00004651"/>
    </source>
</evidence>
<keyword evidence="4 7" id="KW-0812">Transmembrane</keyword>
<feature type="transmembrane region" description="Helical" evidence="7">
    <location>
        <begin position="180"/>
        <end position="205"/>
    </location>
</feature>
<evidence type="ECO:0000256" key="4">
    <source>
        <dbReference type="ARBA" id="ARBA00022692"/>
    </source>
</evidence>
<proteinExistence type="inferred from homology"/>
<evidence type="ECO:0000256" key="6">
    <source>
        <dbReference type="ARBA" id="ARBA00023136"/>
    </source>
</evidence>